<dbReference type="PANTHER" id="PTHR40627">
    <property type="entry name" value="INDOLE PRENYLTRANSFERASE TDIB-RELATED"/>
    <property type="match status" value="1"/>
</dbReference>
<protein>
    <recommendedName>
        <fullName evidence="5">Aromatic prenyltransferase</fullName>
    </recommendedName>
</protein>
<evidence type="ECO:0008006" key="5">
    <source>
        <dbReference type="Google" id="ProtNLM"/>
    </source>
</evidence>
<dbReference type="Pfam" id="PF11991">
    <property type="entry name" value="Trp_DMAT"/>
    <property type="match status" value="1"/>
</dbReference>
<dbReference type="NCBIfam" id="TIGR03429">
    <property type="entry name" value="arom_pren_DMATS"/>
    <property type="match status" value="1"/>
</dbReference>
<dbReference type="GO" id="GO:0009820">
    <property type="term" value="P:alkaloid metabolic process"/>
    <property type="evidence" value="ECO:0007669"/>
    <property type="project" value="InterPro"/>
</dbReference>
<evidence type="ECO:0000256" key="2">
    <source>
        <dbReference type="ARBA" id="ARBA00022679"/>
    </source>
</evidence>
<gene>
    <name evidence="3" type="ORF">NLJ89_g7002</name>
</gene>
<dbReference type="InterPro" id="IPR033964">
    <property type="entry name" value="ABBA"/>
</dbReference>
<organism evidence="3 4">
    <name type="scientific">Agrocybe chaxingu</name>
    <dbReference type="NCBI Taxonomy" id="84603"/>
    <lineage>
        <taxon>Eukaryota</taxon>
        <taxon>Fungi</taxon>
        <taxon>Dikarya</taxon>
        <taxon>Basidiomycota</taxon>
        <taxon>Agaricomycotina</taxon>
        <taxon>Agaricomycetes</taxon>
        <taxon>Agaricomycetidae</taxon>
        <taxon>Agaricales</taxon>
        <taxon>Agaricineae</taxon>
        <taxon>Strophariaceae</taxon>
        <taxon>Agrocybe</taxon>
    </lineage>
</organism>
<dbReference type="EMBL" id="JANKHO010000793">
    <property type="protein sequence ID" value="KAJ3506198.1"/>
    <property type="molecule type" value="Genomic_DNA"/>
</dbReference>
<dbReference type="SFLD" id="SFLDS00036">
    <property type="entry name" value="Aromatic_Prenyltransferase"/>
    <property type="match status" value="1"/>
</dbReference>
<reference evidence="3" key="1">
    <citation type="submission" date="2022-07" db="EMBL/GenBank/DDBJ databases">
        <title>Genome Sequence of Agrocybe chaxingu.</title>
        <authorList>
            <person name="Buettner E."/>
        </authorList>
    </citation>
    <scope>NUCLEOTIDE SEQUENCE</scope>
    <source>
        <strain evidence="3">MP-N11</strain>
    </source>
</reference>
<dbReference type="PANTHER" id="PTHR40627:SF4">
    <property type="entry name" value="PRENYLTRANSFERASE ASQH1-RELATED"/>
    <property type="match status" value="1"/>
</dbReference>
<evidence type="ECO:0000313" key="4">
    <source>
        <dbReference type="Proteomes" id="UP001148786"/>
    </source>
</evidence>
<evidence type="ECO:0000313" key="3">
    <source>
        <dbReference type="EMBL" id="KAJ3506198.1"/>
    </source>
</evidence>
<dbReference type="InterPro" id="IPR017795">
    <property type="entry name" value="ABBA_NscD-like"/>
</dbReference>
<accession>A0A9W8JXP3</accession>
<dbReference type="OrthoDB" id="3354387at2759"/>
<name>A0A9W8JXP3_9AGAR</name>
<sequence>MFRTLSVVAKSATHSVNALWALVRCGLSITRTYFWWKKVYWPFQSLFMQSSYSEFLQSRYLSFIAAYVIPLLGPSPSQFKEPPCSYMGDDHTPIELSWVLSSDGKHTVRFTLEPLSGVDGSPTPSWTWINSLYEFSSIGNVQEFNTDWALTCFETLVFEGNNVPKQISQHSSQFSVGADFTHDGIVGKAYFLPHLRSQATGISQMDLVTSCMNELDLGSQWKVVASYFTEAPHLAATPDIVAIDCVHKSKNRAKIYVRCNASSLDEITEVFTLGQKLNGPLIDQAVKMIKEVWHSLFHGKDDDQRLESNNPDHFASRFVLYFELAPEREIPFPKLYIPVRHYCKNDALVGEALGQLYKQEKYGIRETYLRDIQSAL</sequence>
<keyword evidence="2" id="KW-0808">Transferase</keyword>
<keyword evidence="4" id="KW-1185">Reference proteome</keyword>
<proteinExistence type="inferred from homology"/>
<evidence type="ECO:0000256" key="1">
    <source>
        <dbReference type="ARBA" id="ARBA00010209"/>
    </source>
</evidence>
<dbReference type="GO" id="GO:0016765">
    <property type="term" value="F:transferase activity, transferring alkyl or aryl (other than methyl) groups"/>
    <property type="evidence" value="ECO:0007669"/>
    <property type="project" value="InterPro"/>
</dbReference>
<dbReference type="Proteomes" id="UP001148786">
    <property type="component" value="Unassembled WGS sequence"/>
</dbReference>
<dbReference type="CDD" id="cd13929">
    <property type="entry name" value="PT-DMATS_CymD"/>
    <property type="match status" value="1"/>
</dbReference>
<dbReference type="AlphaFoldDB" id="A0A9W8JXP3"/>
<comment type="similarity">
    <text evidence="1">Belongs to the tryptophan dimethylallyltransferase family.</text>
</comment>
<comment type="caution">
    <text evidence="3">The sequence shown here is derived from an EMBL/GenBank/DDBJ whole genome shotgun (WGS) entry which is preliminary data.</text>
</comment>